<keyword evidence="2" id="KW-0699">rRNA-binding</keyword>
<evidence type="ECO:0000256" key="5">
    <source>
        <dbReference type="ARBA" id="ARBA00023274"/>
    </source>
</evidence>
<keyword evidence="5" id="KW-0687">Ribonucleoprotein</keyword>
<dbReference type="SUPFAM" id="SSF50447">
    <property type="entry name" value="Translation proteins"/>
    <property type="match status" value="1"/>
</dbReference>
<evidence type="ECO:0000256" key="7">
    <source>
        <dbReference type="ARBA" id="ARBA00035457"/>
    </source>
</evidence>
<dbReference type="EMBL" id="VMGN01000001">
    <property type="protein sequence ID" value="TSC95276.1"/>
    <property type="molecule type" value="Genomic_DNA"/>
</dbReference>
<proteinExistence type="inferred from homology"/>
<keyword evidence="3" id="KW-0694">RNA-binding</keyword>
<dbReference type="FunFam" id="2.40.30.10:FF:000004">
    <property type="entry name" value="50S ribosomal protein L3"/>
    <property type="match status" value="1"/>
</dbReference>
<evidence type="ECO:0000256" key="2">
    <source>
        <dbReference type="ARBA" id="ARBA00022730"/>
    </source>
</evidence>
<dbReference type="InterPro" id="IPR019927">
    <property type="entry name" value="Ribosomal_uL3_bac/org-type"/>
</dbReference>
<name>A0A554LQY9_9BACT</name>
<dbReference type="PANTHER" id="PTHR11229:SF16">
    <property type="entry name" value="LARGE RIBOSOMAL SUBUNIT PROTEIN UL3C"/>
    <property type="match status" value="1"/>
</dbReference>
<keyword evidence="4 8" id="KW-0689">Ribosomal protein</keyword>
<dbReference type="InterPro" id="IPR009000">
    <property type="entry name" value="Transl_B-barrel_sf"/>
</dbReference>
<accession>A0A554LQY9</accession>
<evidence type="ECO:0000256" key="3">
    <source>
        <dbReference type="ARBA" id="ARBA00022884"/>
    </source>
</evidence>
<evidence type="ECO:0000313" key="8">
    <source>
        <dbReference type="EMBL" id="TSC95276.1"/>
    </source>
</evidence>
<evidence type="ECO:0000313" key="9">
    <source>
        <dbReference type="Proteomes" id="UP000316495"/>
    </source>
</evidence>
<protein>
    <recommendedName>
        <fullName evidence="6">Large ribosomal subunit protein uL3</fullName>
    </recommendedName>
    <alternativeName>
        <fullName evidence="7">50S ribosomal protein L3</fullName>
    </alternativeName>
</protein>
<comment type="caution">
    <text evidence="8">The sequence shown here is derived from an EMBL/GenBank/DDBJ whole genome shotgun (WGS) entry which is preliminary data.</text>
</comment>
<dbReference type="InterPro" id="IPR000597">
    <property type="entry name" value="Ribosomal_uL3"/>
</dbReference>
<organism evidence="8 9">
    <name type="scientific">Candidatus Berkelbacteria bacterium Athens1014_28</name>
    <dbReference type="NCBI Taxonomy" id="2017145"/>
    <lineage>
        <taxon>Bacteria</taxon>
        <taxon>Candidatus Berkelbacteria</taxon>
    </lineage>
</organism>
<dbReference type="Gene3D" id="2.40.30.10">
    <property type="entry name" value="Translation factors"/>
    <property type="match status" value="1"/>
</dbReference>
<evidence type="ECO:0000256" key="6">
    <source>
        <dbReference type="ARBA" id="ARBA00035243"/>
    </source>
</evidence>
<dbReference type="AlphaFoldDB" id="A0A554LQY9"/>
<dbReference type="GO" id="GO:0019843">
    <property type="term" value="F:rRNA binding"/>
    <property type="evidence" value="ECO:0007669"/>
    <property type="project" value="UniProtKB-KW"/>
</dbReference>
<dbReference type="GO" id="GO:0006412">
    <property type="term" value="P:translation"/>
    <property type="evidence" value="ECO:0007669"/>
    <property type="project" value="InterPro"/>
</dbReference>
<dbReference type="GO" id="GO:0003735">
    <property type="term" value="F:structural constituent of ribosome"/>
    <property type="evidence" value="ECO:0007669"/>
    <property type="project" value="InterPro"/>
</dbReference>
<dbReference type="Pfam" id="PF00297">
    <property type="entry name" value="Ribosomal_L3"/>
    <property type="match status" value="1"/>
</dbReference>
<gene>
    <name evidence="8" type="ORF">Athens101428_4</name>
</gene>
<evidence type="ECO:0000256" key="1">
    <source>
        <dbReference type="ARBA" id="ARBA00006540"/>
    </source>
</evidence>
<evidence type="ECO:0000256" key="4">
    <source>
        <dbReference type="ARBA" id="ARBA00022980"/>
    </source>
</evidence>
<sequence>MKILIAQKLRMTRIFNAEGEEIAVTALKSKLTEVFKLKNSESDGYEAIKVKVANRKINKFTEFVGTSDLYTNISSLVDVDKFSIGDEIKIIGTSKGKGFSGTIKRYHFAQGPKSHGSNQQRRLGSIGAGYPQRVQKDQKMPGRMGGKQVTVKNLKIIDIDKEKQIILVSGAVPGPVGSQVKVIG</sequence>
<comment type="similarity">
    <text evidence="1">Belongs to the universal ribosomal protein uL3 family.</text>
</comment>
<dbReference type="GO" id="GO:0022625">
    <property type="term" value="C:cytosolic large ribosomal subunit"/>
    <property type="evidence" value="ECO:0007669"/>
    <property type="project" value="TreeGrafter"/>
</dbReference>
<dbReference type="PANTHER" id="PTHR11229">
    <property type="entry name" value="50S RIBOSOMAL PROTEIN L3"/>
    <property type="match status" value="1"/>
</dbReference>
<reference evidence="8 9" key="1">
    <citation type="submission" date="2017-07" db="EMBL/GenBank/DDBJ databases">
        <title>Mechanisms for carbon and nitrogen cycling indicate functional differentiation within the Candidate Phyla Radiation.</title>
        <authorList>
            <person name="Danczak R.E."/>
            <person name="Johnston M.D."/>
            <person name="Kenah C."/>
            <person name="Slattery M."/>
            <person name="Wrighton K.C."/>
            <person name="Wilkins M.J."/>
        </authorList>
    </citation>
    <scope>NUCLEOTIDE SEQUENCE [LARGE SCALE GENOMIC DNA]</scope>
    <source>
        <strain evidence="8">Athens1014_28</strain>
    </source>
</reference>
<dbReference type="Proteomes" id="UP000316495">
    <property type="component" value="Unassembled WGS sequence"/>
</dbReference>